<feature type="transmembrane region" description="Helical" evidence="7">
    <location>
        <begin position="88"/>
        <end position="104"/>
    </location>
</feature>
<dbReference type="RefSeq" id="WP_083064384.1">
    <property type="nucleotide sequence ID" value="NZ_MVHG01000017.1"/>
</dbReference>
<evidence type="ECO:0008006" key="10">
    <source>
        <dbReference type="Google" id="ProtNLM"/>
    </source>
</evidence>
<evidence type="ECO:0000256" key="6">
    <source>
        <dbReference type="ARBA" id="ARBA00023136"/>
    </source>
</evidence>
<reference evidence="8 9" key="1">
    <citation type="submission" date="2016-12" db="EMBL/GenBank/DDBJ databases">
        <title>The new phylogeny of genus Mycobacterium.</title>
        <authorList>
            <person name="Tortoli E."/>
            <person name="Trovato A."/>
            <person name="Cirillo D.M."/>
        </authorList>
    </citation>
    <scope>NUCLEOTIDE SEQUENCE [LARGE SCALE GENOMIC DNA]</scope>
    <source>
        <strain evidence="8 9">DSM 45069</strain>
    </source>
</reference>
<keyword evidence="9" id="KW-1185">Reference proteome</keyword>
<evidence type="ECO:0000256" key="1">
    <source>
        <dbReference type="ARBA" id="ARBA00004651"/>
    </source>
</evidence>
<keyword evidence="4 7" id="KW-0812">Transmembrane</keyword>
<dbReference type="PANTHER" id="PTHR33452">
    <property type="entry name" value="OXIDOREDUCTASE CATD-RELATED"/>
    <property type="match status" value="1"/>
</dbReference>
<evidence type="ECO:0000313" key="8">
    <source>
        <dbReference type="EMBL" id="ORA16590.1"/>
    </source>
</evidence>
<comment type="similarity">
    <text evidence="2">Belongs to the DoxX family.</text>
</comment>
<name>A0A1W9ZJ76_MYCAI</name>
<feature type="transmembrane region" description="Helical" evidence="7">
    <location>
        <begin position="124"/>
        <end position="145"/>
    </location>
</feature>
<comment type="subcellular location">
    <subcellularLocation>
        <location evidence="1">Cell membrane</location>
        <topology evidence="1">Multi-pass membrane protein</topology>
    </subcellularLocation>
</comment>
<proteinExistence type="inferred from homology"/>
<comment type="caution">
    <text evidence="8">The sequence shown here is derived from an EMBL/GenBank/DDBJ whole genome shotgun (WGS) entry which is preliminary data.</text>
</comment>
<dbReference type="Pfam" id="PF07681">
    <property type="entry name" value="DoxX"/>
    <property type="match status" value="1"/>
</dbReference>
<dbReference type="Proteomes" id="UP000192707">
    <property type="component" value="Unassembled WGS sequence"/>
</dbReference>
<dbReference type="PANTHER" id="PTHR33452:SF4">
    <property type="entry name" value="BLL4328 PROTEIN"/>
    <property type="match status" value="1"/>
</dbReference>
<keyword evidence="6 7" id="KW-0472">Membrane</keyword>
<organism evidence="8 9">
    <name type="scientific">Mycobacterium arosiense ATCC BAA-1401 = DSM 45069</name>
    <dbReference type="NCBI Taxonomy" id="1265311"/>
    <lineage>
        <taxon>Bacteria</taxon>
        <taxon>Bacillati</taxon>
        <taxon>Actinomycetota</taxon>
        <taxon>Actinomycetes</taxon>
        <taxon>Mycobacteriales</taxon>
        <taxon>Mycobacteriaceae</taxon>
        <taxon>Mycobacterium</taxon>
        <taxon>Mycobacterium avium complex (MAC)</taxon>
    </lineage>
</organism>
<protein>
    <recommendedName>
        <fullName evidence="10">Phosphoribosylaminoimidazolecarboxamide formyltransferase</fullName>
    </recommendedName>
</protein>
<keyword evidence="5 7" id="KW-1133">Transmembrane helix</keyword>
<feature type="transmembrane region" description="Helical" evidence="7">
    <location>
        <begin position="21"/>
        <end position="44"/>
    </location>
</feature>
<evidence type="ECO:0000256" key="7">
    <source>
        <dbReference type="SAM" id="Phobius"/>
    </source>
</evidence>
<sequence>MTLSGGDRSLSLVRNGLDARLARYAPAVLSLFRLVYGLLFAAYGCRSLFNWPVRSPVVVEFGSWPGWYAGLIEIIAGLLVAAGLFTRAAAFVASGEMAVAYFSVHQPRALWPVADPPAGNGGALAILFCFAFFLLVFAGGGSYSLDARRRTLPLRRR</sequence>
<keyword evidence="3" id="KW-1003">Cell membrane</keyword>
<evidence type="ECO:0000256" key="5">
    <source>
        <dbReference type="ARBA" id="ARBA00022989"/>
    </source>
</evidence>
<feature type="transmembrane region" description="Helical" evidence="7">
    <location>
        <begin position="64"/>
        <end position="81"/>
    </location>
</feature>
<evidence type="ECO:0000256" key="3">
    <source>
        <dbReference type="ARBA" id="ARBA00022475"/>
    </source>
</evidence>
<dbReference type="GO" id="GO:0005886">
    <property type="term" value="C:plasma membrane"/>
    <property type="evidence" value="ECO:0007669"/>
    <property type="project" value="UniProtKB-SubCell"/>
</dbReference>
<dbReference type="InterPro" id="IPR051907">
    <property type="entry name" value="DoxX-like_oxidoreductase"/>
</dbReference>
<evidence type="ECO:0000256" key="4">
    <source>
        <dbReference type="ARBA" id="ARBA00022692"/>
    </source>
</evidence>
<dbReference type="InterPro" id="IPR032808">
    <property type="entry name" value="DoxX"/>
</dbReference>
<evidence type="ECO:0000256" key="2">
    <source>
        <dbReference type="ARBA" id="ARBA00006679"/>
    </source>
</evidence>
<evidence type="ECO:0000313" key="9">
    <source>
        <dbReference type="Proteomes" id="UP000192707"/>
    </source>
</evidence>
<accession>A0A1W9ZJ76</accession>
<gene>
    <name evidence="8" type="ORF">BST14_10225</name>
</gene>
<dbReference type="AlphaFoldDB" id="A0A1W9ZJ76"/>
<dbReference type="EMBL" id="MVHG01000017">
    <property type="protein sequence ID" value="ORA16590.1"/>
    <property type="molecule type" value="Genomic_DNA"/>
</dbReference>